<comment type="similarity">
    <text evidence="1">Belongs to the WXG100 family.</text>
</comment>
<evidence type="ECO:0000256" key="1">
    <source>
        <dbReference type="RuleBase" id="RU362001"/>
    </source>
</evidence>
<dbReference type="NCBIfam" id="TIGR03930">
    <property type="entry name" value="WXG100_ESAT6"/>
    <property type="match status" value="1"/>
</dbReference>
<dbReference type="EMBL" id="WEIO01000002">
    <property type="protein sequence ID" value="KAB7708252.1"/>
    <property type="molecule type" value="Genomic_DNA"/>
</dbReference>
<gene>
    <name evidence="2" type="ORF">F9802_06010</name>
</gene>
<evidence type="ECO:0000313" key="3">
    <source>
        <dbReference type="Proteomes" id="UP000429595"/>
    </source>
</evidence>
<dbReference type="InterPro" id="IPR036689">
    <property type="entry name" value="ESAT-6-like_sf"/>
</dbReference>
<dbReference type="AlphaFoldDB" id="A0A6I1FIU5"/>
<dbReference type="Pfam" id="PF06013">
    <property type="entry name" value="WXG100"/>
    <property type="match status" value="1"/>
</dbReference>
<proteinExistence type="inferred from homology"/>
<dbReference type="SUPFAM" id="SSF140453">
    <property type="entry name" value="EsxAB dimer-like"/>
    <property type="match status" value="1"/>
</dbReference>
<name>A0A6I1FIU5_9BACI</name>
<dbReference type="Gene3D" id="1.10.287.1060">
    <property type="entry name" value="ESAT-6-like"/>
    <property type="match status" value="1"/>
</dbReference>
<organism evidence="2 3">
    <name type="scientific">Bacillus aerolatus</name>
    <dbReference type="NCBI Taxonomy" id="2653354"/>
    <lineage>
        <taxon>Bacteria</taxon>
        <taxon>Bacillati</taxon>
        <taxon>Bacillota</taxon>
        <taxon>Bacilli</taxon>
        <taxon>Bacillales</taxon>
        <taxon>Bacillaceae</taxon>
        <taxon>Bacillus</taxon>
    </lineage>
</organism>
<sequence>MSGIIRLTPEELRTTAGQYNQESANVNDLVGRLDSMSNHLREVWEGASSEAFAQQYQELRPSFMKMAVLLSEVSQQLNSSANALEDTDHQIASQIRG</sequence>
<dbReference type="RefSeq" id="WP_152150237.1">
    <property type="nucleotide sequence ID" value="NZ_WEIO01000002.1"/>
</dbReference>
<accession>A0A6I1FIU5</accession>
<keyword evidence="3" id="KW-1185">Reference proteome</keyword>
<protein>
    <recommendedName>
        <fullName evidence="1">ESAT-6-like protein</fullName>
    </recommendedName>
</protein>
<comment type="caution">
    <text evidence="2">The sequence shown here is derived from an EMBL/GenBank/DDBJ whole genome shotgun (WGS) entry which is preliminary data.</text>
</comment>
<reference evidence="2 3" key="1">
    <citation type="submission" date="2019-10" db="EMBL/GenBank/DDBJ databases">
        <title>Bacillus aerolatum sp. nov., isolated from bioaerosol of sport playgrounds.</title>
        <authorList>
            <person name="Chen P."/>
            <person name="Zhang G."/>
        </authorList>
    </citation>
    <scope>NUCLEOTIDE SEQUENCE [LARGE SCALE GENOMIC DNA]</scope>
    <source>
        <strain evidence="2 3">CX253</strain>
    </source>
</reference>
<dbReference type="Proteomes" id="UP000429595">
    <property type="component" value="Unassembled WGS sequence"/>
</dbReference>
<evidence type="ECO:0000313" key="2">
    <source>
        <dbReference type="EMBL" id="KAB7708252.1"/>
    </source>
</evidence>
<dbReference type="InterPro" id="IPR010310">
    <property type="entry name" value="T7SS_ESAT-6-like"/>
</dbReference>